<keyword evidence="3" id="KW-1185">Reference proteome</keyword>
<dbReference type="EMBL" id="SRHY01000082">
    <property type="protein sequence ID" value="TFJ90633.1"/>
    <property type="molecule type" value="Genomic_DNA"/>
</dbReference>
<proteinExistence type="predicted"/>
<sequence length="71" mass="8664">MKTTMIYNPDLECWMVELRGRSYPLHCGECFELLLGRDKLPCRLELDNDWYVIMEEMRFNLREQDSYKVII</sequence>
<gene>
    <name evidence="2" type="ORF">E4U82_19260</name>
</gene>
<evidence type="ECO:0000313" key="2">
    <source>
        <dbReference type="EMBL" id="TFJ90633.1"/>
    </source>
</evidence>
<comment type="caution">
    <text evidence="2">The sequence shown here is derived from an EMBL/GenBank/DDBJ whole genome shotgun (WGS) entry which is preliminary data.</text>
</comment>
<dbReference type="Pfam" id="PF17295">
    <property type="entry name" value="DUF5348"/>
    <property type="match status" value="1"/>
</dbReference>
<reference evidence="2 3" key="1">
    <citation type="submission" date="2019-03" db="EMBL/GenBank/DDBJ databases">
        <title>Genome sequence of Lentibacillus salicampi ATCC BAA-719.</title>
        <authorList>
            <person name="Maclea K.S."/>
            <person name="Simoes Junior M."/>
        </authorList>
    </citation>
    <scope>NUCLEOTIDE SEQUENCE [LARGE SCALE GENOMIC DNA]</scope>
    <source>
        <strain evidence="2 3">ATCC BAA-719</strain>
    </source>
</reference>
<accession>A0A4Y9A9Y8</accession>
<dbReference type="Proteomes" id="UP000298484">
    <property type="component" value="Unassembled WGS sequence"/>
</dbReference>
<dbReference type="InterPro" id="IPR035255">
    <property type="entry name" value="DUF5348"/>
</dbReference>
<protein>
    <recommendedName>
        <fullName evidence="1">DUF5348 domain-containing protein</fullName>
    </recommendedName>
</protein>
<evidence type="ECO:0000259" key="1">
    <source>
        <dbReference type="Pfam" id="PF17295"/>
    </source>
</evidence>
<organism evidence="2 3">
    <name type="scientific">Lentibacillus salicampi</name>
    <dbReference type="NCBI Taxonomy" id="175306"/>
    <lineage>
        <taxon>Bacteria</taxon>
        <taxon>Bacillati</taxon>
        <taxon>Bacillota</taxon>
        <taxon>Bacilli</taxon>
        <taxon>Bacillales</taxon>
        <taxon>Bacillaceae</taxon>
        <taxon>Lentibacillus</taxon>
    </lineage>
</organism>
<dbReference type="OrthoDB" id="9554183at2"/>
<feature type="domain" description="DUF5348" evidence="1">
    <location>
        <begin position="4"/>
        <end position="71"/>
    </location>
</feature>
<dbReference type="Gene3D" id="2.40.10.390">
    <property type="match status" value="1"/>
</dbReference>
<dbReference type="RefSeq" id="WP_135111862.1">
    <property type="nucleotide sequence ID" value="NZ_SRHY01000082.1"/>
</dbReference>
<evidence type="ECO:0000313" key="3">
    <source>
        <dbReference type="Proteomes" id="UP000298484"/>
    </source>
</evidence>
<name>A0A4Y9A9Y8_9BACI</name>
<dbReference type="AlphaFoldDB" id="A0A4Y9A9Y8"/>